<evidence type="ECO:0000256" key="5">
    <source>
        <dbReference type="SAM" id="Coils"/>
    </source>
</evidence>
<dbReference type="InterPro" id="IPR019821">
    <property type="entry name" value="Kinesin_motor_CS"/>
</dbReference>
<dbReference type="VEuPathDB" id="FungiDB:AeMF1_002733"/>
<dbReference type="InterPro" id="IPR027417">
    <property type="entry name" value="P-loop_NTPase"/>
</dbReference>
<dbReference type="PROSITE" id="PS00411">
    <property type="entry name" value="KINESIN_MOTOR_1"/>
    <property type="match status" value="1"/>
</dbReference>
<dbReference type="EMBL" id="VJMJ01000012">
    <property type="protein sequence ID" value="KAF0743849.1"/>
    <property type="molecule type" value="Genomic_DNA"/>
</dbReference>
<evidence type="ECO:0000256" key="6">
    <source>
        <dbReference type="SAM" id="MobiDB-lite"/>
    </source>
</evidence>
<proteinExistence type="inferred from homology"/>
<comment type="caution">
    <text evidence="8">The sequence shown here is derived from an EMBL/GenBank/DDBJ whole genome shotgun (WGS) entry which is preliminary data.</text>
</comment>
<evidence type="ECO:0000259" key="7">
    <source>
        <dbReference type="PROSITE" id="PS50067"/>
    </source>
</evidence>
<feature type="region of interest" description="Disordered" evidence="6">
    <location>
        <begin position="198"/>
        <end position="217"/>
    </location>
</feature>
<evidence type="ECO:0000256" key="4">
    <source>
        <dbReference type="RuleBase" id="RU000394"/>
    </source>
</evidence>
<keyword evidence="2 3" id="KW-0067">ATP-binding</keyword>
<organism evidence="8 9">
    <name type="scientific">Aphanomyces euteiches</name>
    <dbReference type="NCBI Taxonomy" id="100861"/>
    <lineage>
        <taxon>Eukaryota</taxon>
        <taxon>Sar</taxon>
        <taxon>Stramenopiles</taxon>
        <taxon>Oomycota</taxon>
        <taxon>Saprolegniomycetes</taxon>
        <taxon>Saprolegniales</taxon>
        <taxon>Verrucalvaceae</taxon>
        <taxon>Aphanomyces</taxon>
    </lineage>
</organism>
<dbReference type="InterPro" id="IPR001752">
    <property type="entry name" value="Kinesin_motor_dom"/>
</dbReference>
<feature type="compositionally biased region" description="Basic and acidic residues" evidence="6">
    <location>
        <begin position="60"/>
        <end position="71"/>
    </location>
</feature>
<feature type="coiled-coil region" evidence="5">
    <location>
        <begin position="266"/>
        <end position="398"/>
    </location>
</feature>
<dbReference type="SUPFAM" id="SSF52540">
    <property type="entry name" value="P-loop containing nucleoside triphosphate hydrolases"/>
    <property type="match status" value="1"/>
</dbReference>
<dbReference type="PROSITE" id="PS50067">
    <property type="entry name" value="KINESIN_MOTOR_2"/>
    <property type="match status" value="1"/>
</dbReference>
<keyword evidence="5" id="KW-0175">Coiled coil</keyword>
<evidence type="ECO:0000256" key="2">
    <source>
        <dbReference type="ARBA" id="ARBA00022840"/>
    </source>
</evidence>
<feature type="compositionally biased region" description="Low complexity" evidence="6">
    <location>
        <begin position="198"/>
        <end position="212"/>
    </location>
</feature>
<comment type="similarity">
    <text evidence="3 4">Belongs to the TRAFAC class myosin-kinesin ATPase superfamily. Kinesin family.</text>
</comment>
<feature type="compositionally biased region" description="Acidic residues" evidence="6">
    <location>
        <begin position="43"/>
        <end position="55"/>
    </location>
</feature>
<dbReference type="SMART" id="SM00129">
    <property type="entry name" value="KISc"/>
    <property type="match status" value="1"/>
</dbReference>
<dbReference type="FunFam" id="3.40.850.10:FF:000113">
    <property type="entry name" value="Kinesin-like protein"/>
    <property type="match status" value="1"/>
</dbReference>
<protein>
    <recommendedName>
        <fullName evidence="4">Kinesin-like protein</fullName>
    </recommendedName>
</protein>
<dbReference type="PANTHER" id="PTHR47972">
    <property type="entry name" value="KINESIN-LIKE PROTEIN KLP-3"/>
    <property type="match status" value="1"/>
</dbReference>
<keyword evidence="3 4" id="KW-0505">Motor protein</keyword>
<feature type="compositionally biased region" description="Polar residues" evidence="6">
    <location>
        <begin position="1"/>
        <end position="15"/>
    </location>
</feature>
<dbReference type="InterPro" id="IPR027640">
    <property type="entry name" value="Kinesin-like_fam"/>
</dbReference>
<sequence length="788" mass="86268">MSRNIAFSRPATYNPSLVRKASGLGDDADDEARRQQKLKEELGLGDDDDNDDESESTAVDTRRKTTDVTGDWKRRCEEAMAKLKVAMENEEKAQSSLNNLQLLSKSQTAILKSTFDKKLRSKELMVADLLQVIADHESKLKKSGIQFDAFEASATERTTESTDDGANDAVSPFKAQIDSLTAENAQLRTKLAASVTSSVASSPPVAANPAPSSDDKQTLKKIATLEHEKQSLLQLLKDAQMKLNAQKASATMETPPPAPAVDTAATKELEKKCAKLEADLKKAMQKIEASEKELATLKSANTSSGDKIKLAEAETQLAAVNAKMTEMEATAQAKQDKLKQAAEADLAKLKEQAKRSILDLQKRLEANNKVNNEMKARLTKAKSEIAKQKIELKTLRGEVTTLVAALSTGTKDLATKIETRVRAQTDALAGVVENYKREMKERKRLFNLVQELQGNIRVLCRFRPISKSETANGSKVVAKFNGHEEVSLVGDKGKSKTYEFEHVFDMSSTQEQVFAQVKPLITSVLDGFNVCIFAYGQTGSGKTFTMSGSTENPGINPRALNELFGLKNARSREFNDDITVSIMEIYNEVIRDLLAENAANTNLSVRQGTNGNFVQGLTMVPVKEVNDVFNLITKGNQNRSTHATDMNEHSSRSHSILSIYVKSTNLATNTVANGKLHLVDLAGSERLSKTGAEGQRLKEAQNINQSLSTLGNVIQARANKQKHVPYRDSSLTYLLQDSLGGDSKTLMVACSSPVDYNAEESFCTLNFASRARCVEMGKATKHVTKSKD</sequence>
<accession>A0A6G0XTZ6</accession>
<evidence type="ECO:0000313" key="9">
    <source>
        <dbReference type="Proteomes" id="UP000481153"/>
    </source>
</evidence>
<reference evidence="8 9" key="1">
    <citation type="submission" date="2019-07" db="EMBL/GenBank/DDBJ databases">
        <title>Genomics analysis of Aphanomyces spp. identifies a new class of oomycete effector associated with host adaptation.</title>
        <authorList>
            <person name="Gaulin E."/>
        </authorList>
    </citation>
    <scope>NUCLEOTIDE SEQUENCE [LARGE SCALE GENOMIC DNA]</scope>
    <source>
        <strain evidence="8 9">ATCC 201684</strain>
    </source>
</reference>
<keyword evidence="1 3" id="KW-0547">Nucleotide-binding</keyword>
<dbReference type="InterPro" id="IPR036961">
    <property type="entry name" value="Kinesin_motor_dom_sf"/>
</dbReference>
<dbReference type="Pfam" id="PF00225">
    <property type="entry name" value="Kinesin"/>
    <property type="match status" value="1"/>
</dbReference>
<dbReference type="GO" id="GO:0005524">
    <property type="term" value="F:ATP binding"/>
    <property type="evidence" value="ECO:0007669"/>
    <property type="project" value="UniProtKB-UniRule"/>
</dbReference>
<evidence type="ECO:0000256" key="3">
    <source>
        <dbReference type="PROSITE-ProRule" id="PRU00283"/>
    </source>
</evidence>
<dbReference type="PANTHER" id="PTHR47972:SF28">
    <property type="entry name" value="KINESIN-LIKE PROTEIN KLP-3"/>
    <property type="match status" value="1"/>
</dbReference>
<evidence type="ECO:0000256" key="1">
    <source>
        <dbReference type="ARBA" id="ARBA00022741"/>
    </source>
</evidence>
<gene>
    <name evidence="8" type="ORF">Ae201684_001495</name>
</gene>
<evidence type="ECO:0000313" key="8">
    <source>
        <dbReference type="EMBL" id="KAF0743849.1"/>
    </source>
</evidence>
<feature type="binding site" evidence="3">
    <location>
        <begin position="536"/>
        <end position="543"/>
    </location>
    <ligand>
        <name>ATP</name>
        <dbReference type="ChEBI" id="CHEBI:30616"/>
    </ligand>
</feature>
<dbReference type="Proteomes" id="UP000481153">
    <property type="component" value="Unassembled WGS sequence"/>
</dbReference>
<dbReference type="GO" id="GO:0005874">
    <property type="term" value="C:microtubule"/>
    <property type="evidence" value="ECO:0007669"/>
    <property type="project" value="UniProtKB-KW"/>
</dbReference>
<dbReference type="GO" id="GO:0007018">
    <property type="term" value="P:microtubule-based movement"/>
    <property type="evidence" value="ECO:0007669"/>
    <property type="project" value="InterPro"/>
</dbReference>
<dbReference type="Gene3D" id="3.40.850.10">
    <property type="entry name" value="Kinesin motor domain"/>
    <property type="match status" value="1"/>
</dbReference>
<dbReference type="GO" id="GO:0003777">
    <property type="term" value="F:microtubule motor activity"/>
    <property type="evidence" value="ECO:0007669"/>
    <property type="project" value="InterPro"/>
</dbReference>
<keyword evidence="9" id="KW-1185">Reference proteome</keyword>
<dbReference type="PRINTS" id="PR00380">
    <property type="entry name" value="KINESINHEAVY"/>
</dbReference>
<name>A0A6G0XTZ6_9STRA</name>
<feature type="region of interest" description="Disordered" evidence="6">
    <location>
        <begin position="1"/>
        <end position="71"/>
    </location>
</feature>
<feature type="domain" description="Kinesin motor" evidence="7">
    <location>
        <begin position="455"/>
        <end position="774"/>
    </location>
</feature>
<feature type="compositionally biased region" description="Basic and acidic residues" evidence="6">
    <location>
        <begin position="31"/>
        <end position="42"/>
    </location>
</feature>
<dbReference type="AlphaFoldDB" id="A0A6G0XTZ6"/>
<keyword evidence="4" id="KW-0493">Microtubule</keyword>
<dbReference type="GO" id="GO:0008017">
    <property type="term" value="F:microtubule binding"/>
    <property type="evidence" value="ECO:0007669"/>
    <property type="project" value="InterPro"/>
</dbReference>